<dbReference type="GO" id="GO:0044038">
    <property type="term" value="P:cell wall macromolecule biosynthetic process"/>
    <property type="evidence" value="ECO:0007669"/>
    <property type="project" value="TreeGrafter"/>
</dbReference>
<evidence type="ECO:0000256" key="4">
    <source>
        <dbReference type="ARBA" id="ARBA00022692"/>
    </source>
</evidence>
<feature type="transmembrane region" description="Helical" evidence="7">
    <location>
        <begin position="70"/>
        <end position="89"/>
    </location>
</feature>
<dbReference type="GO" id="GO:0005886">
    <property type="term" value="C:plasma membrane"/>
    <property type="evidence" value="ECO:0007669"/>
    <property type="project" value="UniProtKB-SubCell"/>
</dbReference>
<gene>
    <name evidence="8" type="ORF">ENM84_05500</name>
</gene>
<feature type="transmembrane region" description="Helical" evidence="7">
    <location>
        <begin position="158"/>
        <end position="178"/>
    </location>
</feature>
<feature type="transmembrane region" description="Helical" evidence="7">
    <location>
        <begin position="45"/>
        <end position="64"/>
    </location>
</feature>
<dbReference type="PANTHER" id="PTHR22926:SF3">
    <property type="entry name" value="UNDECAPRENYL-PHOSPHATE ALPHA-N-ACETYLGLUCOSAMINYL 1-PHOSPHATE TRANSFERASE"/>
    <property type="match status" value="1"/>
</dbReference>
<protein>
    <recommendedName>
        <fullName evidence="9">Glycosyl transferase family 4</fullName>
    </recommendedName>
</protein>
<evidence type="ECO:0000256" key="2">
    <source>
        <dbReference type="ARBA" id="ARBA00022475"/>
    </source>
</evidence>
<keyword evidence="3" id="KW-0808">Transferase</keyword>
<dbReference type="EMBL" id="DRZI01000233">
    <property type="protein sequence ID" value="HHP82102.1"/>
    <property type="molecule type" value="Genomic_DNA"/>
</dbReference>
<dbReference type="GO" id="GO:0016780">
    <property type="term" value="F:phosphotransferase activity, for other substituted phosphate groups"/>
    <property type="evidence" value="ECO:0007669"/>
    <property type="project" value="InterPro"/>
</dbReference>
<organism evidence="8">
    <name type="scientific">Ignisphaera aggregans</name>
    <dbReference type="NCBI Taxonomy" id="334771"/>
    <lineage>
        <taxon>Archaea</taxon>
        <taxon>Thermoproteota</taxon>
        <taxon>Thermoprotei</taxon>
        <taxon>Desulfurococcales</taxon>
        <taxon>Desulfurococcaceae</taxon>
        <taxon>Ignisphaera</taxon>
    </lineage>
</organism>
<keyword evidence="5 7" id="KW-1133">Transmembrane helix</keyword>
<sequence>MNLLSIYIIVAITTAIITIIIIHLEKRYGFLCIDVHKAEKYSIPCIGGFSIAIGFVIGIILLYISGLLSFNETMAIATSIFLSTFIGTIDDFNDLKSRWKILLGLLPGLPIIISNIYIPRPWIPFLGHARLTIVYPLLILIAFTVYQNGANMIDTHNGTLPMFAFSIHLFALLMKLFTSSLDKVYLVLIFIVVLASYLPFNIYPAKIFNGNTGSFVIGSSLAISAIMLRAEIYYILASIPMFINGFYYISSVKGFLQKENVKRPTYVDSKGCIYPSEDSSAPITLIRVVTIFSRSSLSEKELVIILYTLFTLTSFTSFITTVMLGYR</sequence>
<reference evidence="8" key="1">
    <citation type="journal article" date="2020" name="mSystems">
        <title>Genome- and Community-Level Interaction Insights into Carbon Utilization and Element Cycling Functions of Hydrothermarchaeota in Hydrothermal Sediment.</title>
        <authorList>
            <person name="Zhou Z."/>
            <person name="Liu Y."/>
            <person name="Xu W."/>
            <person name="Pan J."/>
            <person name="Luo Z.H."/>
            <person name="Li M."/>
        </authorList>
    </citation>
    <scope>NUCLEOTIDE SEQUENCE [LARGE SCALE GENOMIC DNA]</scope>
    <source>
        <strain evidence="8">SpSt-1121</strain>
    </source>
</reference>
<keyword evidence="2" id="KW-1003">Cell membrane</keyword>
<evidence type="ECO:0000256" key="1">
    <source>
        <dbReference type="ARBA" id="ARBA00004651"/>
    </source>
</evidence>
<dbReference type="InterPro" id="IPR000715">
    <property type="entry name" value="Glycosyl_transferase_4"/>
</dbReference>
<evidence type="ECO:0008006" key="9">
    <source>
        <dbReference type="Google" id="ProtNLM"/>
    </source>
</evidence>
<evidence type="ECO:0000256" key="7">
    <source>
        <dbReference type="SAM" id="Phobius"/>
    </source>
</evidence>
<evidence type="ECO:0000313" key="8">
    <source>
        <dbReference type="EMBL" id="HHP82102.1"/>
    </source>
</evidence>
<feature type="transmembrane region" description="Helical" evidence="7">
    <location>
        <begin position="125"/>
        <end position="146"/>
    </location>
</feature>
<feature type="transmembrane region" description="Helical" evidence="7">
    <location>
        <begin position="184"/>
        <end position="200"/>
    </location>
</feature>
<dbReference type="PANTHER" id="PTHR22926">
    <property type="entry name" value="PHOSPHO-N-ACETYLMURAMOYL-PENTAPEPTIDE-TRANSFERASE"/>
    <property type="match status" value="1"/>
</dbReference>
<evidence type="ECO:0000256" key="3">
    <source>
        <dbReference type="ARBA" id="ARBA00022679"/>
    </source>
</evidence>
<comment type="caution">
    <text evidence="8">The sequence shown here is derived from an EMBL/GenBank/DDBJ whole genome shotgun (WGS) entry which is preliminary data.</text>
</comment>
<keyword evidence="6 7" id="KW-0472">Membrane</keyword>
<dbReference type="GO" id="GO:0071555">
    <property type="term" value="P:cell wall organization"/>
    <property type="evidence" value="ECO:0007669"/>
    <property type="project" value="TreeGrafter"/>
</dbReference>
<accession>A0A7C5XKY2</accession>
<evidence type="ECO:0000256" key="6">
    <source>
        <dbReference type="ARBA" id="ARBA00023136"/>
    </source>
</evidence>
<proteinExistence type="predicted"/>
<dbReference type="AlphaFoldDB" id="A0A7C5XKY2"/>
<name>A0A7C5XKY2_9CREN</name>
<feature type="transmembrane region" description="Helical" evidence="7">
    <location>
        <begin position="101"/>
        <end position="119"/>
    </location>
</feature>
<feature type="transmembrane region" description="Helical" evidence="7">
    <location>
        <begin position="207"/>
        <end position="226"/>
    </location>
</feature>
<evidence type="ECO:0000256" key="5">
    <source>
        <dbReference type="ARBA" id="ARBA00022989"/>
    </source>
</evidence>
<keyword evidence="4 7" id="KW-0812">Transmembrane</keyword>
<comment type="subcellular location">
    <subcellularLocation>
        <location evidence="1">Cell membrane</location>
        <topology evidence="1">Multi-pass membrane protein</topology>
    </subcellularLocation>
</comment>
<dbReference type="Pfam" id="PF00953">
    <property type="entry name" value="Glycos_transf_4"/>
    <property type="match status" value="1"/>
</dbReference>
<feature type="transmembrane region" description="Helical" evidence="7">
    <location>
        <begin position="302"/>
        <end position="326"/>
    </location>
</feature>
<feature type="transmembrane region" description="Helical" evidence="7">
    <location>
        <begin position="6"/>
        <end position="24"/>
    </location>
</feature>
<feature type="transmembrane region" description="Helical" evidence="7">
    <location>
        <begin position="232"/>
        <end position="249"/>
    </location>
</feature>